<keyword evidence="2" id="KW-1185">Reference proteome</keyword>
<gene>
    <name evidence="1" type="ORF">B0H16DRAFT_1478896</name>
</gene>
<organism evidence="1 2">
    <name type="scientific">Mycena metata</name>
    <dbReference type="NCBI Taxonomy" id="1033252"/>
    <lineage>
        <taxon>Eukaryota</taxon>
        <taxon>Fungi</taxon>
        <taxon>Dikarya</taxon>
        <taxon>Basidiomycota</taxon>
        <taxon>Agaricomycotina</taxon>
        <taxon>Agaricomycetes</taxon>
        <taxon>Agaricomycetidae</taxon>
        <taxon>Agaricales</taxon>
        <taxon>Marasmiineae</taxon>
        <taxon>Mycenaceae</taxon>
        <taxon>Mycena</taxon>
    </lineage>
</organism>
<evidence type="ECO:0000313" key="1">
    <source>
        <dbReference type="EMBL" id="KAJ7713147.1"/>
    </source>
</evidence>
<dbReference type="EMBL" id="JARKIB010000350">
    <property type="protein sequence ID" value="KAJ7713147.1"/>
    <property type="molecule type" value="Genomic_DNA"/>
</dbReference>
<protein>
    <submittedName>
        <fullName evidence="1">Uncharacterized protein</fullName>
    </submittedName>
</protein>
<comment type="caution">
    <text evidence="1">The sequence shown here is derived from an EMBL/GenBank/DDBJ whole genome shotgun (WGS) entry which is preliminary data.</text>
</comment>
<accession>A0AAD7H6F4</accession>
<proteinExistence type="predicted"/>
<evidence type="ECO:0000313" key="2">
    <source>
        <dbReference type="Proteomes" id="UP001215598"/>
    </source>
</evidence>
<dbReference type="AlphaFoldDB" id="A0AAD7H6F4"/>
<dbReference type="Proteomes" id="UP001215598">
    <property type="component" value="Unassembled WGS sequence"/>
</dbReference>
<reference evidence="1" key="1">
    <citation type="submission" date="2023-03" db="EMBL/GenBank/DDBJ databases">
        <title>Massive genome expansion in bonnet fungi (Mycena s.s.) driven by repeated elements and novel gene families across ecological guilds.</title>
        <authorList>
            <consortium name="Lawrence Berkeley National Laboratory"/>
            <person name="Harder C.B."/>
            <person name="Miyauchi S."/>
            <person name="Viragh M."/>
            <person name="Kuo A."/>
            <person name="Thoen E."/>
            <person name="Andreopoulos B."/>
            <person name="Lu D."/>
            <person name="Skrede I."/>
            <person name="Drula E."/>
            <person name="Henrissat B."/>
            <person name="Morin E."/>
            <person name="Kohler A."/>
            <person name="Barry K."/>
            <person name="LaButti K."/>
            <person name="Morin E."/>
            <person name="Salamov A."/>
            <person name="Lipzen A."/>
            <person name="Mereny Z."/>
            <person name="Hegedus B."/>
            <person name="Baldrian P."/>
            <person name="Stursova M."/>
            <person name="Weitz H."/>
            <person name="Taylor A."/>
            <person name="Grigoriev I.V."/>
            <person name="Nagy L.G."/>
            <person name="Martin F."/>
            <person name="Kauserud H."/>
        </authorList>
    </citation>
    <scope>NUCLEOTIDE SEQUENCE</scope>
    <source>
        <strain evidence="1">CBHHK182m</strain>
    </source>
</reference>
<sequence>MIIARVGKARVGKGMQNRWKATILQQGMWTATGQQAARSLKSSGNTPQKPIFPAAARRRAQAWATQDPVTRDTQWAPQHPKTGPIWEPQPAEKCPPCALSQLIHIGFTRIQWDVIPARYVNNDLMTEAELAESNPEEYRQASKEARWAMDVGLWSTFNELVELAEPVEATQ</sequence>
<name>A0AAD7H6F4_9AGAR</name>